<feature type="domain" description="HotDog ACOT-type" evidence="6">
    <location>
        <begin position="211"/>
        <end position="323"/>
    </location>
</feature>
<keyword evidence="2 4" id="KW-0378">Hydrolase</keyword>
<dbReference type="EMBL" id="JAHCVK010000001">
    <property type="protein sequence ID" value="MBT0651890.1"/>
    <property type="molecule type" value="Genomic_DNA"/>
</dbReference>
<evidence type="ECO:0000259" key="6">
    <source>
        <dbReference type="PROSITE" id="PS51770"/>
    </source>
</evidence>
<dbReference type="PANTHER" id="PTHR12655">
    <property type="entry name" value="ACYL-COA THIOESTERASE"/>
    <property type="match status" value="1"/>
</dbReference>
<evidence type="ECO:0000256" key="5">
    <source>
        <dbReference type="SAM" id="Coils"/>
    </source>
</evidence>
<evidence type="ECO:0000313" key="8">
    <source>
        <dbReference type="Proteomes" id="UP000756860"/>
    </source>
</evidence>
<gene>
    <name evidence="7" type="ORF">KI810_02375</name>
</gene>
<dbReference type="Gene3D" id="3.10.129.10">
    <property type="entry name" value="Hotdog Thioesterase"/>
    <property type="match status" value="2"/>
</dbReference>
<protein>
    <submittedName>
        <fullName evidence="7">Acyl-CoA thioesterase</fullName>
    </submittedName>
</protein>
<dbReference type="InterPro" id="IPR033120">
    <property type="entry name" value="HOTDOG_ACOT"/>
</dbReference>
<dbReference type="InterPro" id="IPR029069">
    <property type="entry name" value="HotDog_dom_sf"/>
</dbReference>
<dbReference type="PANTHER" id="PTHR12655:SF0">
    <property type="entry name" value="ACYL-COENZYME A THIOESTERASE 9, MITOCHONDRIAL"/>
    <property type="match status" value="1"/>
</dbReference>
<keyword evidence="5" id="KW-0175">Coiled coil</keyword>
<dbReference type="InterPro" id="IPR006683">
    <property type="entry name" value="Thioestr_dom"/>
</dbReference>
<sequence>MSPDEPSVKHDETLTPHDTRYLLVLPFSTDPVLARRFLATDRDVVGNIRFGKLLETLDKVAENTALSYVNRFYPDARVVTAAIDSVVVRHPADTRHDLVFSAQINHVGKSSLEVGIRIEHLGPGSGHVATAYFTMVARSTEGGQGRSLTLPPLAYELDTEKKRYEKANQRRQAYRESLAKAEEMPSLDEYLLLKGLHKQQEAEGFSGIRASALVLHSTQRAYPEQENVPKTIFGGYLVRRAYELAALAAEMVAPDRVVPCQVNRINFNQPVLLGDQLKFTARVVYTGRTTITVQSDIERFSRGVGDKALSNSCLFTFRNVDATMQPQPVPFIYPVTYDEDARFLNAYRQRID</sequence>
<keyword evidence="1" id="KW-0677">Repeat</keyword>
<evidence type="ECO:0000313" key="7">
    <source>
        <dbReference type="EMBL" id="MBT0651890.1"/>
    </source>
</evidence>
<reference evidence="7 8" key="1">
    <citation type="submission" date="2021-05" db="EMBL/GenBank/DDBJ databases">
        <title>The draft genome of Geobacter luticola JCM 17780.</title>
        <authorList>
            <person name="Xu Z."/>
            <person name="Masuda Y."/>
            <person name="Itoh H."/>
            <person name="Senoo K."/>
        </authorList>
    </citation>
    <scope>NUCLEOTIDE SEQUENCE [LARGE SCALE GENOMIC DNA]</scope>
    <source>
        <strain evidence="7 8">JCM 17780</strain>
    </source>
</reference>
<evidence type="ECO:0000256" key="4">
    <source>
        <dbReference type="PROSITE-ProRule" id="PRU01106"/>
    </source>
</evidence>
<dbReference type="Proteomes" id="UP000756860">
    <property type="component" value="Unassembled WGS sequence"/>
</dbReference>
<dbReference type="PROSITE" id="PS51770">
    <property type="entry name" value="HOTDOG_ACOT"/>
    <property type="match status" value="2"/>
</dbReference>
<evidence type="ECO:0000256" key="3">
    <source>
        <dbReference type="ARBA" id="ARBA00022946"/>
    </source>
</evidence>
<evidence type="ECO:0000256" key="1">
    <source>
        <dbReference type="ARBA" id="ARBA00022737"/>
    </source>
</evidence>
<proteinExistence type="predicted"/>
<organism evidence="7 8">
    <name type="scientific">Geomobilimonas luticola</name>
    <dbReference type="NCBI Taxonomy" id="1114878"/>
    <lineage>
        <taxon>Bacteria</taxon>
        <taxon>Pseudomonadati</taxon>
        <taxon>Thermodesulfobacteriota</taxon>
        <taxon>Desulfuromonadia</taxon>
        <taxon>Geobacterales</taxon>
        <taxon>Geobacteraceae</taxon>
        <taxon>Geomobilimonas</taxon>
    </lineage>
</organism>
<dbReference type="Pfam" id="PF03061">
    <property type="entry name" value="4HBT"/>
    <property type="match status" value="1"/>
</dbReference>
<feature type="coiled-coil region" evidence="5">
    <location>
        <begin position="157"/>
        <end position="184"/>
    </location>
</feature>
<keyword evidence="3" id="KW-0809">Transit peptide</keyword>
<dbReference type="SUPFAM" id="SSF54637">
    <property type="entry name" value="Thioesterase/thiol ester dehydrase-isomerase"/>
    <property type="match status" value="2"/>
</dbReference>
<name>A0ABS5S9R9_9BACT</name>
<accession>A0ABS5S9R9</accession>
<comment type="caution">
    <text evidence="7">The sequence shown here is derived from an EMBL/GenBank/DDBJ whole genome shotgun (WGS) entry which is preliminary data.</text>
</comment>
<feature type="domain" description="HotDog ACOT-type" evidence="6">
    <location>
        <begin position="27"/>
        <end position="141"/>
    </location>
</feature>
<evidence type="ECO:0000256" key="2">
    <source>
        <dbReference type="ARBA" id="ARBA00022801"/>
    </source>
</evidence>
<dbReference type="CDD" id="cd03442">
    <property type="entry name" value="BFIT_BACH"/>
    <property type="match status" value="2"/>
</dbReference>
<keyword evidence="8" id="KW-1185">Reference proteome</keyword>